<dbReference type="EMBL" id="MTKT01005569">
    <property type="protein sequence ID" value="OWM65615.1"/>
    <property type="molecule type" value="Genomic_DNA"/>
</dbReference>
<name>A0A218VYP3_PUNGR</name>
<proteinExistence type="predicted"/>
<comment type="caution">
    <text evidence="1">The sequence shown here is derived from an EMBL/GenBank/DDBJ whole genome shotgun (WGS) entry which is preliminary data.</text>
</comment>
<dbReference type="AlphaFoldDB" id="A0A218VYP3"/>
<accession>A0A218VYP3</accession>
<evidence type="ECO:0000313" key="1">
    <source>
        <dbReference type="EMBL" id="OWM65615.1"/>
    </source>
</evidence>
<reference evidence="2" key="1">
    <citation type="journal article" date="2017" name="Plant J.">
        <title>The pomegranate (Punica granatum L.) genome and the genomics of punicalagin biosynthesis.</title>
        <authorList>
            <person name="Qin G."/>
            <person name="Xu C."/>
            <person name="Ming R."/>
            <person name="Tang H."/>
            <person name="Guyot R."/>
            <person name="Kramer E.M."/>
            <person name="Hu Y."/>
            <person name="Yi X."/>
            <person name="Qi Y."/>
            <person name="Xu X."/>
            <person name="Gao Z."/>
            <person name="Pan H."/>
            <person name="Jian J."/>
            <person name="Tian Y."/>
            <person name="Yue Z."/>
            <person name="Xu Y."/>
        </authorList>
    </citation>
    <scope>NUCLEOTIDE SEQUENCE [LARGE SCALE GENOMIC DNA]</scope>
    <source>
        <strain evidence="2">cv. Dabenzi</strain>
    </source>
</reference>
<sequence>MPVQQVAAHQQRPMRTLSTGEGRLKRVLIGPKMALNWAPAAMEPSWDLRTQELRDRVPQALLTLWKQWAIAVRICCLKM</sequence>
<protein>
    <submittedName>
        <fullName evidence="1">Uncharacterized protein</fullName>
    </submittedName>
</protein>
<evidence type="ECO:0000313" key="2">
    <source>
        <dbReference type="Proteomes" id="UP000197138"/>
    </source>
</evidence>
<organism evidence="1 2">
    <name type="scientific">Punica granatum</name>
    <name type="common">Pomegranate</name>
    <dbReference type="NCBI Taxonomy" id="22663"/>
    <lineage>
        <taxon>Eukaryota</taxon>
        <taxon>Viridiplantae</taxon>
        <taxon>Streptophyta</taxon>
        <taxon>Embryophyta</taxon>
        <taxon>Tracheophyta</taxon>
        <taxon>Spermatophyta</taxon>
        <taxon>Magnoliopsida</taxon>
        <taxon>eudicotyledons</taxon>
        <taxon>Gunneridae</taxon>
        <taxon>Pentapetalae</taxon>
        <taxon>rosids</taxon>
        <taxon>malvids</taxon>
        <taxon>Myrtales</taxon>
        <taxon>Lythraceae</taxon>
        <taxon>Punica</taxon>
    </lineage>
</organism>
<gene>
    <name evidence="1" type="ORF">CDL15_Pgr017112</name>
</gene>
<dbReference type="Proteomes" id="UP000197138">
    <property type="component" value="Unassembled WGS sequence"/>
</dbReference>